<dbReference type="SMART" id="SM00342">
    <property type="entry name" value="HTH_ARAC"/>
    <property type="match status" value="1"/>
</dbReference>
<dbReference type="Gene3D" id="1.10.10.60">
    <property type="entry name" value="Homeodomain-like"/>
    <property type="match status" value="1"/>
</dbReference>
<feature type="domain" description="HTH araC/xylS-type" evidence="4">
    <location>
        <begin position="208"/>
        <end position="306"/>
    </location>
</feature>
<dbReference type="PRINTS" id="PR00032">
    <property type="entry name" value="HTHARAC"/>
</dbReference>
<protein>
    <submittedName>
        <fullName evidence="5">Helix-turn-helix domain-containing protein</fullName>
    </submittedName>
</protein>
<organism evidence="5">
    <name type="scientific">Prevotella sp. GTC17253</name>
    <dbReference type="NCBI Taxonomy" id="3236793"/>
    <lineage>
        <taxon>Bacteria</taxon>
        <taxon>Pseudomonadati</taxon>
        <taxon>Bacteroidota</taxon>
        <taxon>Bacteroidia</taxon>
        <taxon>Bacteroidales</taxon>
        <taxon>Prevotellaceae</taxon>
        <taxon>Prevotella</taxon>
    </lineage>
</organism>
<dbReference type="GO" id="GO:0043565">
    <property type="term" value="F:sequence-specific DNA binding"/>
    <property type="evidence" value="ECO:0007669"/>
    <property type="project" value="InterPro"/>
</dbReference>
<dbReference type="PROSITE" id="PS01124">
    <property type="entry name" value="HTH_ARAC_FAMILY_2"/>
    <property type="match status" value="1"/>
</dbReference>
<keyword evidence="3" id="KW-0804">Transcription</keyword>
<dbReference type="EMBL" id="AP035785">
    <property type="protein sequence ID" value="BFO70239.1"/>
    <property type="molecule type" value="Genomic_DNA"/>
</dbReference>
<dbReference type="PANTHER" id="PTHR43280:SF32">
    <property type="entry name" value="TRANSCRIPTIONAL REGULATORY PROTEIN"/>
    <property type="match status" value="1"/>
</dbReference>
<dbReference type="Gene3D" id="2.60.120.10">
    <property type="entry name" value="Jelly Rolls"/>
    <property type="match status" value="1"/>
</dbReference>
<dbReference type="SUPFAM" id="SSF46689">
    <property type="entry name" value="Homeodomain-like"/>
    <property type="match status" value="1"/>
</dbReference>
<keyword evidence="2" id="KW-0238">DNA-binding</keyword>
<proteinExistence type="predicted"/>
<sequence>MICYYHLLLYIFANMNNKLTYEHLYLHSNGVGTEEFAIYQVEDFLKKGDKRIFSPYTHSSYQIIWFTKGVGTHYIDGRAYNFMPDTLFCLSPGQIHWFEEKDDVEGTILDFCPGFLAEETSSENIFLKYNIFNSFDSSPRFRICEQCIHNLSPIIKAMHSELNMPQEFAHIEYLKNLIKLFLIEVQRLGKRSDGIQLQISNVANTTFVRFRQLLEQNYKQIHTVKDYASLQNISLRTLNNYVQESGHTTPLRMINARILLEAKRLLQYSSMKVKEIAYELGFEDVSYFVKFFKRQAGMLPLEFREYNVD</sequence>
<dbReference type="InterPro" id="IPR018060">
    <property type="entry name" value="HTH_AraC"/>
</dbReference>
<dbReference type="InterPro" id="IPR009057">
    <property type="entry name" value="Homeodomain-like_sf"/>
</dbReference>
<name>A0AB33ILL5_9BACT</name>
<reference evidence="5" key="1">
    <citation type="submission" date="2024-07" db="EMBL/GenBank/DDBJ databases">
        <title>Complete genome sequence of Prevotella sp. YM-2024 GTC17253.</title>
        <authorList>
            <person name="Hayashi M."/>
            <person name="Muto Y."/>
            <person name="Tanaka K."/>
            <person name="Niwa H."/>
        </authorList>
    </citation>
    <scope>NUCLEOTIDE SEQUENCE</scope>
    <source>
        <strain evidence="5">GTC17253</strain>
    </source>
</reference>
<dbReference type="PANTHER" id="PTHR43280">
    <property type="entry name" value="ARAC-FAMILY TRANSCRIPTIONAL REGULATOR"/>
    <property type="match status" value="1"/>
</dbReference>
<evidence type="ECO:0000256" key="2">
    <source>
        <dbReference type="ARBA" id="ARBA00023125"/>
    </source>
</evidence>
<dbReference type="SUPFAM" id="SSF51215">
    <property type="entry name" value="Regulatory protein AraC"/>
    <property type="match status" value="1"/>
</dbReference>
<gene>
    <name evidence="5" type="ORF">GTC17253_02050</name>
</gene>
<keyword evidence="1" id="KW-0805">Transcription regulation</keyword>
<dbReference type="Pfam" id="PF02311">
    <property type="entry name" value="AraC_binding"/>
    <property type="match status" value="1"/>
</dbReference>
<dbReference type="InterPro" id="IPR014710">
    <property type="entry name" value="RmlC-like_jellyroll"/>
</dbReference>
<accession>A0AB33ILL5</accession>
<dbReference type="InterPro" id="IPR003313">
    <property type="entry name" value="AraC-bd"/>
</dbReference>
<evidence type="ECO:0000256" key="3">
    <source>
        <dbReference type="ARBA" id="ARBA00023163"/>
    </source>
</evidence>
<dbReference type="AlphaFoldDB" id="A0AB33ILL5"/>
<dbReference type="InterPro" id="IPR037923">
    <property type="entry name" value="HTH-like"/>
</dbReference>
<dbReference type="Pfam" id="PF12833">
    <property type="entry name" value="HTH_18"/>
    <property type="match status" value="1"/>
</dbReference>
<dbReference type="InterPro" id="IPR020449">
    <property type="entry name" value="Tscrpt_reg_AraC-type_HTH"/>
</dbReference>
<evidence type="ECO:0000313" key="5">
    <source>
        <dbReference type="EMBL" id="BFO70239.1"/>
    </source>
</evidence>
<evidence type="ECO:0000259" key="4">
    <source>
        <dbReference type="PROSITE" id="PS01124"/>
    </source>
</evidence>
<dbReference type="GO" id="GO:0003700">
    <property type="term" value="F:DNA-binding transcription factor activity"/>
    <property type="evidence" value="ECO:0007669"/>
    <property type="project" value="InterPro"/>
</dbReference>
<evidence type="ECO:0000256" key="1">
    <source>
        <dbReference type="ARBA" id="ARBA00023015"/>
    </source>
</evidence>